<comment type="similarity">
    <text evidence="3 6">Belongs to the RecX family.</text>
</comment>
<organism evidence="10 11">
    <name type="scientific">Oenococcus sicerae</name>
    <dbReference type="NCBI Taxonomy" id="2203724"/>
    <lineage>
        <taxon>Bacteria</taxon>
        <taxon>Bacillati</taxon>
        <taxon>Bacillota</taxon>
        <taxon>Bacilli</taxon>
        <taxon>Lactobacillales</taxon>
        <taxon>Lactobacillaceae</taxon>
        <taxon>Oenococcus</taxon>
    </lineage>
</organism>
<evidence type="ECO:0000256" key="1">
    <source>
        <dbReference type="ARBA" id="ARBA00003529"/>
    </source>
</evidence>
<dbReference type="AlphaFoldDB" id="A0AAJ1VMD7"/>
<gene>
    <name evidence="6 10" type="primary">recX</name>
    <name evidence="10" type="ORF">EVC35_05500</name>
</gene>
<dbReference type="Gene3D" id="1.10.10.10">
    <property type="entry name" value="Winged helix-like DNA-binding domain superfamily/Winged helix DNA-binding domain"/>
    <property type="match status" value="4"/>
</dbReference>
<dbReference type="Pfam" id="PF21982">
    <property type="entry name" value="RecX_HTH1"/>
    <property type="match status" value="1"/>
</dbReference>
<dbReference type="InterPro" id="IPR053926">
    <property type="entry name" value="RecX_HTH_1st"/>
</dbReference>
<dbReference type="PANTHER" id="PTHR33602">
    <property type="entry name" value="REGULATORY PROTEIN RECX FAMILY PROTEIN"/>
    <property type="match status" value="1"/>
</dbReference>
<feature type="domain" description="RecX second three-helical" evidence="7">
    <location>
        <begin position="108"/>
        <end position="149"/>
    </location>
</feature>
<name>A0AAJ1VMD7_9LACO</name>
<evidence type="ECO:0000259" key="7">
    <source>
        <dbReference type="Pfam" id="PF02631"/>
    </source>
</evidence>
<proteinExistence type="inferred from homology"/>
<dbReference type="InterPro" id="IPR053925">
    <property type="entry name" value="RecX_HTH_3rd"/>
</dbReference>
<evidence type="ECO:0000259" key="8">
    <source>
        <dbReference type="Pfam" id="PF21981"/>
    </source>
</evidence>
<dbReference type="Pfam" id="PF21981">
    <property type="entry name" value="RecX_HTH3"/>
    <property type="match status" value="2"/>
</dbReference>
<evidence type="ECO:0000256" key="3">
    <source>
        <dbReference type="ARBA" id="ARBA00009695"/>
    </source>
</evidence>
<sequence>MTQTISKISTQKTKGRYNLELDGKFAFGVSEMTLIKFGLMKNRQLNEKDIIEIKKYEESAQAISKALTFLSHHLRTEKEVLQKLRGLDFSPSAIQSAIAHLKAEKYLDDRVYAENFVRTQANLSSLGPAVIDRKLRAVGVFQNDIDAALKDYPVDDQIENAFNLAEKFQKHYAKNSIIQQKQKINQALFAKGYHSDLIKQVVERLDFQVDEDQQLANVRAVTDKIWSRYEKYGRQRTYKVRAYLYGKGFPAELIDRVIGEKDHG</sequence>
<dbReference type="InterPro" id="IPR053924">
    <property type="entry name" value="RecX_HTH_2nd"/>
</dbReference>
<dbReference type="NCBIfam" id="NF010733">
    <property type="entry name" value="PRK14135.1"/>
    <property type="match status" value="1"/>
</dbReference>
<comment type="subcellular location">
    <subcellularLocation>
        <location evidence="2 6">Cytoplasm</location>
    </subcellularLocation>
</comment>
<comment type="function">
    <text evidence="1 6">Modulates RecA activity.</text>
</comment>
<evidence type="ECO:0000256" key="6">
    <source>
        <dbReference type="HAMAP-Rule" id="MF_01114"/>
    </source>
</evidence>
<dbReference type="EMBL" id="SDWY01000003">
    <property type="protein sequence ID" value="MDN6900458.1"/>
    <property type="molecule type" value="Genomic_DNA"/>
</dbReference>
<evidence type="ECO:0000313" key="11">
    <source>
        <dbReference type="Proteomes" id="UP001167919"/>
    </source>
</evidence>
<evidence type="ECO:0000256" key="5">
    <source>
        <dbReference type="ARBA" id="ARBA00022490"/>
    </source>
</evidence>
<keyword evidence="5 6" id="KW-0963">Cytoplasm</keyword>
<evidence type="ECO:0000256" key="2">
    <source>
        <dbReference type="ARBA" id="ARBA00004496"/>
    </source>
</evidence>
<dbReference type="InterPro" id="IPR036388">
    <property type="entry name" value="WH-like_DNA-bd_sf"/>
</dbReference>
<feature type="domain" description="RecX first three-helical" evidence="9">
    <location>
        <begin position="62"/>
        <end position="101"/>
    </location>
</feature>
<accession>A0AAJ1VMD7</accession>
<feature type="domain" description="RecX third three-helical" evidence="8">
    <location>
        <begin position="155"/>
        <end position="202"/>
    </location>
</feature>
<dbReference type="HAMAP" id="MF_01114">
    <property type="entry name" value="RecX"/>
    <property type="match status" value="1"/>
</dbReference>
<feature type="domain" description="RecX third three-helical" evidence="8">
    <location>
        <begin position="212"/>
        <end position="258"/>
    </location>
</feature>
<dbReference type="PANTHER" id="PTHR33602:SF1">
    <property type="entry name" value="REGULATORY PROTEIN RECX FAMILY PROTEIN"/>
    <property type="match status" value="1"/>
</dbReference>
<dbReference type="InterPro" id="IPR003783">
    <property type="entry name" value="Regulatory_RecX"/>
</dbReference>
<comment type="caution">
    <text evidence="10">The sequence shown here is derived from an EMBL/GenBank/DDBJ whole genome shotgun (WGS) entry which is preliminary data.</text>
</comment>
<dbReference type="RefSeq" id="WP_301711192.1">
    <property type="nucleotide sequence ID" value="NZ_SDWY01000003.1"/>
</dbReference>
<dbReference type="Pfam" id="PF02631">
    <property type="entry name" value="RecX_HTH2"/>
    <property type="match status" value="1"/>
</dbReference>
<dbReference type="Proteomes" id="UP001167919">
    <property type="component" value="Unassembled WGS sequence"/>
</dbReference>
<dbReference type="GO" id="GO:0006282">
    <property type="term" value="P:regulation of DNA repair"/>
    <property type="evidence" value="ECO:0007669"/>
    <property type="project" value="UniProtKB-UniRule"/>
</dbReference>
<evidence type="ECO:0000256" key="4">
    <source>
        <dbReference type="ARBA" id="ARBA00018111"/>
    </source>
</evidence>
<evidence type="ECO:0000313" key="10">
    <source>
        <dbReference type="EMBL" id="MDN6900458.1"/>
    </source>
</evidence>
<evidence type="ECO:0000259" key="9">
    <source>
        <dbReference type="Pfam" id="PF21982"/>
    </source>
</evidence>
<reference evidence="10" key="1">
    <citation type="submission" date="2019-01" db="EMBL/GenBank/DDBJ databases">
        <title>Oenococcus sicerae UCMA17102.</title>
        <authorList>
            <person name="Cousin F.J."/>
            <person name="Le Guellec R."/>
            <person name="Cretenet M."/>
        </authorList>
    </citation>
    <scope>NUCLEOTIDE SEQUENCE</scope>
    <source>
        <strain evidence="10">UCMA17102</strain>
    </source>
</reference>
<protein>
    <recommendedName>
        <fullName evidence="4 6">Regulatory protein RecX</fullName>
    </recommendedName>
</protein>
<dbReference type="GO" id="GO:0005737">
    <property type="term" value="C:cytoplasm"/>
    <property type="evidence" value="ECO:0007669"/>
    <property type="project" value="UniProtKB-SubCell"/>
</dbReference>